<dbReference type="Proteomes" id="UP001139411">
    <property type="component" value="Unassembled WGS sequence"/>
</dbReference>
<dbReference type="AlphaFoldDB" id="A0A9X1QDP6"/>
<reference evidence="2" key="1">
    <citation type="submission" date="2022-01" db="EMBL/GenBank/DDBJ databases">
        <title>Novel species in genus Dyadobacter.</title>
        <authorList>
            <person name="Ma C."/>
        </authorList>
    </citation>
    <scope>NUCLEOTIDE SEQUENCE</scope>
    <source>
        <strain evidence="2">CY357</strain>
    </source>
</reference>
<evidence type="ECO:0000256" key="1">
    <source>
        <dbReference type="SAM" id="SignalP"/>
    </source>
</evidence>
<accession>A0A9X1QDP6</accession>
<feature type="signal peptide" evidence="1">
    <location>
        <begin position="1"/>
        <end position="19"/>
    </location>
</feature>
<organism evidence="2 3">
    <name type="scientific">Dyadobacter chenhuakuii</name>
    <dbReference type="NCBI Taxonomy" id="2909339"/>
    <lineage>
        <taxon>Bacteria</taxon>
        <taxon>Pseudomonadati</taxon>
        <taxon>Bacteroidota</taxon>
        <taxon>Cytophagia</taxon>
        <taxon>Cytophagales</taxon>
        <taxon>Spirosomataceae</taxon>
        <taxon>Dyadobacter</taxon>
    </lineage>
</organism>
<feature type="chain" id="PRO_5040974177" evidence="1">
    <location>
        <begin position="20"/>
        <end position="467"/>
    </location>
</feature>
<protein>
    <submittedName>
        <fullName evidence="2">DUF4932 domain-containing protein</fullName>
    </submittedName>
</protein>
<dbReference type="InterPro" id="IPR032560">
    <property type="entry name" value="DUF4932"/>
</dbReference>
<keyword evidence="1" id="KW-0732">Signal</keyword>
<evidence type="ECO:0000313" key="2">
    <source>
        <dbReference type="EMBL" id="MCF2497914.1"/>
    </source>
</evidence>
<name>A0A9X1QDP6_9BACT</name>
<dbReference type="Pfam" id="PF16286">
    <property type="entry name" value="DUF4932"/>
    <property type="match status" value="1"/>
</dbReference>
<sequence length="467" mass="53100">MKLIPVFLFICLTKLTALAQHNPVPVLHASSDNLIMYLDGQRDDFNGINKLGRHFSYAFVVPQDSSVFKLVSKSDSISMVLKPKKNSVFKIVREAQGDTVTCTFSIQKLVKPASFNDAYKIKNEGKTSIEIPEVYELINIIIALTRYGETNAIYKDTDYYKKVITHFTAYKQEAAVRAVDSLLQLSPEFFYLHLKMDSYAYIFSGDKIINGGIYDRIASGEKNELDPYIPVLETFAGKSGFRAFYKKQLPYYTSLKKDYTDNIDVSGMKNWLTREFPAIKNSAVKVIFSPLVGWNQSASSLTDNGFTEAQAHVNFPLIDEKDKAQPAGVLKGQRMMIAFTEINHAYLNPEAEKHEKAIHNSFKDLSKWITPGKPSAGYNNALVCFEEYMNYGLVTLFYSDIFDQKTFALLNDRIENNMTESRGFQQFKAFNQELLRLYKNRKPGQTVADLYPDIINWASGHADAKDR</sequence>
<evidence type="ECO:0000313" key="3">
    <source>
        <dbReference type="Proteomes" id="UP001139411"/>
    </source>
</evidence>
<dbReference type="EMBL" id="JAKFFV010000004">
    <property type="protein sequence ID" value="MCF2497914.1"/>
    <property type="molecule type" value="Genomic_DNA"/>
</dbReference>
<comment type="caution">
    <text evidence="2">The sequence shown here is derived from an EMBL/GenBank/DDBJ whole genome shotgun (WGS) entry which is preliminary data.</text>
</comment>
<proteinExistence type="predicted"/>
<dbReference type="RefSeq" id="WP_235177194.1">
    <property type="nucleotide sequence ID" value="NZ_JAKFFV010000004.1"/>
</dbReference>
<gene>
    <name evidence="2" type="ORF">L0661_06330</name>
</gene>